<dbReference type="OrthoDB" id="9807568at2"/>
<evidence type="ECO:0000256" key="3">
    <source>
        <dbReference type="ARBA" id="ARBA00022989"/>
    </source>
</evidence>
<keyword evidence="10" id="KW-1185">Reference proteome</keyword>
<keyword evidence="3 6" id="KW-1133">Transmembrane helix</keyword>
<dbReference type="GO" id="GO:0016020">
    <property type="term" value="C:membrane"/>
    <property type="evidence" value="ECO:0007669"/>
    <property type="project" value="UniProtKB-SubCell"/>
</dbReference>
<keyword evidence="2 5" id="KW-0812">Transmembrane</keyword>
<dbReference type="PANTHER" id="PTHR42829">
    <property type="entry name" value="NADH-UBIQUINONE OXIDOREDUCTASE CHAIN 5"/>
    <property type="match status" value="1"/>
</dbReference>
<feature type="domain" description="NADH:quinone oxidoreductase/Mrp antiporter transmembrane" evidence="7">
    <location>
        <begin position="136"/>
        <end position="430"/>
    </location>
</feature>
<dbReference type="GO" id="GO:0015990">
    <property type="term" value="P:electron transport coupled proton transport"/>
    <property type="evidence" value="ECO:0007669"/>
    <property type="project" value="TreeGrafter"/>
</dbReference>
<dbReference type="InterPro" id="IPR001750">
    <property type="entry name" value="ND/Mrp_TM"/>
</dbReference>
<feature type="transmembrane region" description="Helical" evidence="6">
    <location>
        <begin position="310"/>
        <end position="332"/>
    </location>
</feature>
<feature type="transmembrane region" description="Helical" evidence="6">
    <location>
        <begin position="281"/>
        <end position="303"/>
    </location>
</feature>
<dbReference type="GO" id="GO:0008137">
    <property type="term" value="F:NADH dehydrogenase (ubiquinone) activity"/>
    <property type="evidence" value="ECO:0007669"/>
    <property type="project" value="InterPro"/>
</dbReference>
<feature type="transmembrane region" description="Helical" evidence="6">
    <location>
        <begin position="31"/>
        <end position="51"/>
    </location>
</feature>
<sequence length="624" mass="67909">MNTVIWLLPALPLLGFLLLAFLGAQLNRTTVACIGIGSVSLAAILGLYLAINFISAAPASGYISQTLWNWMQVGSFKAGITLHYDALSLVFVFVITFVGALIHIYSAEFMGHDESFARFFAYLNLFVCSMLILVLADNLVLMYLGWEGVGLCSYLLIGFWYKNSKNGIAAQKAFIITRIGDTALAIGMFLLFKELGSLIITDISQHASEKLTKGSSNANLIALLLLGGAVGKSAQLPLQTWLPDAMAGPSPVSALIHAATMVTAGIYLIARMHAIFELSPIGMHVVAIVGAATLLIAATSALAQQDIKRVLAYSTISQLGYMFLALGVGAWWAAIFHFMIHAFFKALLFLGAGTVIEAQHHEHNMLNMGGLKNKLPTVFKTFVIGSAALAALPLVSAGFYSKDAIIWYSLTAQNGSPLLWLVAIIGSFITALYTCRMVVLTFFGTSKTELSYLPGPKMHIPLVVLAFLSVVGGFIELPHNFGHVTLFSHLVENVLPATQQKIDPSEFLFQLIAAGVCLSGIFLGWKLYNGSREKIVNLESGGVFKFFLNGWYFDALYKILFQQPYYFMARINKNDVIDKLNGAIVFTSNWLSNQLASSQTGSMRWYIMGIIAGAIMILTLQLVL</sequence>
<evidence type="ECO:0000256" key="1">
    <source>
        <dbReference type="ARBA" id="ARBA00004127"/>
    </source>
</evidence>
<dbReference type="Gene3D" id="1.20.5.2700">
    <property type="match status" value="1"/>
</dbReference>
<dbReference type="AlphaFoldDB" id="A0A2S5A083"/>
<comment type="caution">
    <text evidence="9">The sequence shown here is derived from an EMBL/GenBank/DDBJ whole genome shotgun (WGS) entry which is preliminary data.</text>
</comment>
<dbReference type="NCBIfam" id="NF005141">
    <property type="entry name" value="PRK06590.1"/>
    <property type="match status" value="1"/>
</dbReference>
<feature type="transmembrane region" description="Helical" evidence="6">
    <location>
        <begin position="338"/>
        <end position="356"/>
    </location>
</feature>
<feature type="transmembrane region" description="Helical" evidence="6">
    <location>
        <begin position="86"/>
        <end position="107"/>
    </location>
</feature>
<evidence type="ECO:0000259" key="8">
    <source>
        <dbReference type="Pfam" id="PF00662"/>
    </source>
</evidence>
<name>A0A2S5A083_9SPHI</name>
<dbReference type="NCBIfam" id="TIGR01974">
    <property type="entry name" value="NDH_I_L"/>
    <property type="match status" value="1"/>
</dbReference>
<protein>
    <submittedName>
        <fullName evidence="9">NADH-quinone oxidoreductase subunit L</fullName>
    </submittedName>
</protein>
<dbReference type="Pfam" id="PF00361">
    <property type="entry name" value="Proton_antipo_M"/>
    <property type="match status" value="1"/>
</dbReference>
<feature type="transmembrane region" description="Helical" evidence="6">
    <location>
        <begin position="173"/>
        <end position="192"/>
    </location>
</feature>
<feature type="domain" description="NADH-Ubiquinone oxidoreductase (complex I) chain 5 N-terminal" evidence="8">
    <location>
        <begin position="70"/>
        <end position="120"/>
    </location>
</feature>
<dbReference type="InterPro" id="IPR018393">
    <property type="entry name" value="NADHpl_OxRdtase_5_subgr"/>
</dbReference>
<dbReference type="Proteomes" id="UP000236893">
    <property type="component" value="Unassembled WGS sequence"/>
</dbReference>
<dbReference type="GO" id="GO:0012505">
    <property type="term" value="C:endomembrane system"/>
    <property type="evidence" value="ECO:0007669"/>
    <property type="project" value="UniProtKB-SubCell"/>
</dbReference>
<accession>A0A2S5A083</accession>
<dbReference type="InterPro" id="IPR003945">
    <property type="entry name" value="NU5C-like"/>
</dbReference>
<feature type="transmembrane region" description="Helical" evidence="6">
    <location>
        <begin position="605"/>
        <end position="623"/>
    </location>
</feature>
<dbReference type="PANTHER" id="PTHR42829:SF2">
    <property type="entry name" value="NADH-UBIQUINONE OXIDOREDUCTASE CHAIN 5"/>
    <property type="match status" value="1"/>
</dbReference>
<evidence type="ECO:0000256" key="5">
    <source>
        <dbReference type="RuleBase" id="RU000320"/>
    </source>
</evidence>
<feature type="transmembrane region" description="Helical" evidence="6">
    <location>
        <begin position="458"/>
        <end position="475"/>
    </location>
</feature>
<organism evidence="9 10">
    <name type="scientific">Solitalea longa</name>
    <dbReference type="NCBI Taxonomy" id="2079460"/>
    <lineage>
        <taxon>Bacteria</taxon>
        <taxon>Pseudomonadati</taxon>
        <taxon>Bacteroidota</taxon>
        <taxon>Sphingobacteriia</taxon>
        <taxon>Sphingobacteriales</taxon>
        <taxon>Sphingobacteriaceae</taxon>
        <taxon>Solitalea</taxon>
    </lineage>
</organism>
<feature type="transmembrane region" description="Helical" evidence="6">
    <location>
        <begin position="250"/>
        <end position="269"/>
    </location>
</feature>
<dbReference type="RefSeq" id="WP_103789642.1">
    <property type="nucleotide sequence ID" value="NZ_PQVF01000009.1"/>
</dbReference>
<dbReference type="PRINTS" id="PR01435">
    <property type="entry name" value="NPOXDRDTASE5"/>
</dbReference>
<reference evidence="9 10" key="1">
    <citation type="submission" date="2018-01" db="EMBL/GenBank/DDBJ databases">
        <authorList>
            <person name="Gaut B.S."/>
            <person name="Morton B.R."/>
            <person name="Clegg M.T."/>
            <person name="Duvall M.R."/>
        </authorList>
    </citation>
    <scope>NUCLEOTIDE SEQUENCE [LARGE SCALE GENOMIC DNA]</scope>
    <source>
        <strain evidence="9 10">HR-AV</strain>
    </source>
</reference>
<dbReference type="PRINTS" id="PR01434">
    <property type="entry name" value="NADHDHGNASE5"/>
</dbReference>
<comment type="subcellular location">
    <subcellularLocation>
        <location evidence="1">Endomembrane system</location>
        <topology evidence="1">Multi-pass membrane protein</topology>
    </subcellularLocation>
    <subcellularLocation>
        <location evidence="5">Membrane</location>
        <topology evidence="5">Multi-pass membrane protein</topology>
    </subcellularLocation>
</comment>
<feature type="transmembrane region" description="Helical" evidence="6">
    <location>
        <begin position="119"/>
        <end position="136"/>
    </location>
</feature>
<gene>
    <name evidence="9" type="ORF">C3K47_13290</name>
</gene>
<dbReference type="GO" id="GO:0042773">
    <property type="term" value="P:ATP synthesis coupled electron transport"/>
    <property type="evidence" value="ECO:0007669"/>
    <property type="project" value="InterPro"/>
</dbReference>
<feature type="transmembrane region" description="Helical" evidence="6">
    <location>
        <begin position="377"/>
        <end position="400"/>
    </location>
</feature>
<evidence type="ECO:0000256" key="6">
    <source>
        <dbReference type="SAM" id="Phobius"/>
    </source>
</evidence>
<proteinExistence type="predicted"/>
<dbReference type="InterPro" id="IPR001516">
    <property type="entry name" value="Proton_antipo_N"/>
</dbReference>
<keyword evidence="4 6" id="KW-0472">Membrane</keyword>
<feature type="transmembrane region" description="Helical" evidence="6">
    <location>
        <begin position="220"/>
        <end position="238"/>
    </location>
</feature>
<feature type="transmembrane region" description="Helical" evidence="6">
    <location>
        <begin position="507"/>
        <end position="525"/>
    </location>
</feature>
<evidence type="ECO:0000256" key="4">
    <source>
        <dbReference type="ARBA" id="ARBA00023136"/>
    </source>
</evidence>
<evidence type="ECO:0000259" key="7">
    <source>
        <dbReference type="Pfam" id="PF00361"/>
    </source>
</evidence>
<evidence type="ECO:0000256" key="2">
    <source>
        <dbReference type="ARBA" id="ARBA00022692"/>
    </source>
</evidence>
<evidence type="ECO:0000313" key="9">
    <source>
        <dbReference type="EMBL" id="POY35729.1"/>
    </source>
</evidence>
<feature type="transmembrane region" description="Helical" evidence="6">
    <location>
        <begin position="142"/>
        <end position="161"/>
    </location>
</feature>
<feature type="transmembrane region" description="Helical" evidence="6">
    <location>
        <begin position="6"/>
        <end position="24"/>
    </location>
</feature>
<feature type="transmembrane region" description="Helical" evidence="6">
    <location>
        <begin position="420"/>
        <end position="446"/>
    </location>
</feature>
<dbReference type="EMBL" id="PQVF01000009">
    <property type="protein sequence ID" value="POY35729.1"/>
    <property type="molecule type" value="Genomic_DNA"/>
</dbReference>
<evidence type="ECO:0000313" key="10">
    <source>
        <dbReference type="Proteomes" id="UP000236893"/>
    </source>
</evidence>
<dbReference type="GO" id="GO:0003954">
    <property type="term" value="F:NADH dehydrogenase activity"/>
    <property type="evidence" value="ECO:0007669"/>
    <property type="project" value="TreeGrafter"/>
</dbReference>
<dbReference type="Pfam" id="PF00662">
    <property type="entry name" value="Proton_antipo_N"/>
    <property type="match status" value="1"/>
</dbReference>